<dbReference type="Pfam" id="PF20806">
    <property type="entry name" value="Integrin_A_Ig_3"/>
    <property type="match status" value="1"/>
</dbReference>
<evidence type="ECO:0000256" key="2">
    <source>
        <dbReference type="ARBA" id="ARBA00023037"/>
    </source>
</evidence>
<dbReference type="Gene3D" id="2.60.40.1530">
    <property type="entry name" value="ntegrin, alpha v. Chain A, domain 4"/>
    <property type="match status" value="1"/>
</dbReference>
<dbReference type="InterPro" id="IPR048286">
    <property type="entry name" value="Integrin_alpha_Ig-like_3"/>
</dbReference>
<dbReference type="PANTHER" id="PTHR23220">
    <property type="entry name" value="INTEGRIN ALPHA"/>
    <property type="match status" value="1"/>
</dbReference>
<feature type="domain" description="Integrin alpha third immunoglobulin-like" evidence="6">
    <location>
        <begin position="32"/>
        <end position="168"/>
    </location>
</feature>
<keyword evidence="3 5" id="KW-0472">Membrane</keyword>
<evidence type="ECO:0000256" key="3">
    <source>
        <dbReference type="ARBA" id="ARBA00023136"/>
    </source>
</evidence>
<keyword evidence="2" id="KW-0401">Integrin</keyword>
<keyword evidence="5" id="KW-0812">Transmembrane</keyword>
<keyword evidence="4" id="KW-0325">Glycoprotein</keyword>
<evidence type="ECO:0000259" key="6">
    <source>
        <dbReference type="Pfam" id="PF20806"/>
    </source>
</evidence>
<protein>
    <recommendedName>
        <fullName evidence="6">Integrin alpha third immunoglobulin-like domain-containing protein</fullName>
    </recommendedName>
</protein>
<dbReference type="PANTHER" id="PTHR23220:SF89">
    <property type="entry name" value="INTEGRIN ALPHA-3"/>
    <property type="match status" value="1"/>
</dbReference>
<accession>A0A060WUF9</accession>
<dbReference type="EMBL" id="FR904745">
    <property type="protein sequence ID" value="CDQ71028.1"/>
    <property type="molecule type" value="Genomic_DNA"/>
</dbReference>
<dbReference type="GO" id="GO:0007229">
    <property type="term" value="P:integrin-mediated signaling pathway"/>
    <property type="evidence" value="ECO:0007669"/>
    <property type="project" value="UniProtKB-KW"/>
</dbReference>
<dbReference type="Proteomes" id="UP000193380">
    <property type="component" value="Unassembled WGS sequence"/>
</dbReference>
<dbReference type="SUPFAM" id="SSF69179">
    <property type="entry name" value="Integrin domains"/>
    <property type="match status" value="1"/>
</dbReference>
<dbReference type="PaxDb" id="8022-A0A060WUF9"/>
<dbReference type="GO" id="GO:0033627">
    <property type="term" value="P:cell adhesion mediated by integrin"/>
    <property type="evidence" value="ECO:0007669"/>
    <property type="project" value="TreeGrafter"/>
</dbReference>
<comment type="subcellular location">
    <subcellularLocation>
        <location evidence="1">Membrane</location>
        <topology evidence="1">Single-pass type I membrane protein</topology>
    </subcellularLocation>
</comment>
<reference evidence="7" key="2">
    <citation type="submission" date="2014-03" db="EMBL/GenBank/DDBJ databases">
        <authorList>
            <person name="Genoscope - CEA"/>
        </authorList>
    </citation>
    <scope>NUCLEOTIDE SEQUENCE</scope>
</reference>
<evidence type="ECO:0000256" key="4">
    <source>
        <dbReference type="ARBA" id="ARBA00023180"/>
    </source>
</evidence>
<sequence length="223" mass="25875">MRNPVSSVYIVISVLLPCVFPVVAVIPPFYHQVSVEGEPLGALGTLAMEFEWPHEVTNGKWLLYLTEIVTKGTTETHCVPPGDIVNLLNLTLSENRSKRPKRGVEDDQPHIIEPQAAITVRTRRKETYLLECSQWTARCVTFTCPLINMSTSAKIIVRSRVWNSTMLELGFFKRAIYYQIMPQYYGVKKRNEERYKFNIGFQTEDAGKKPWITNWTEMQRYYY</sequence>
<evidence type="ECO:0000256" key="1">
    <source>
        <dbReference type="ARBA" id="ARBA00004479"/>
    </source>
</evidence>
<name>A0A060WUF9_ONCMY</name>
<feature type="transmembrane region" description="Helical" evidence="5">
    <location>
        <begin position="7"/>
        <end position="30"/>
    </location>
</feature>
<dbReference type="GO" id="GO:0007160">
    <property type="term" value="P:cell-matrix adhesion"/>
    <property type="evidence" value="ECO:0007669"/>
    <property type="project" value="TreeGrafter"/>
</dbReference>
<dbReference type="AlphaFoldDB" id="A0A060WUF9"/>
<reference evidence="7" key="1">
    <citation type="journal article" date="2014" name="Nat. Commun.">
        <title>The rainbow trout genome provides novel insights into evolution after whole-genome duplication in vertebrates.</title>
        <authorList>
            <person name="Berthelot C."/>
            <person name="Brunet F."/>
            <person name="Chalopin D."/>
            <person name="Juanchich A."/>
            <person name="Bernard M."/>
            <person name="Noel B."/>
            <person name="Bento P."/>
            <person name="Da Silva C."/>
            <person name="Labadie K."/>
            <person name="Alberti A."/>
            <person name="Aury J.M."/>
            <person name="Louis A."/>
            <person name="Dehais P."/>
            <person name="Bardou P."/>
            <person name="Montfort J."/>
            <person name="Klopp C."/>
            <person name="Cabau C."/>
            <person name="Gaspin C."/>
            <person name="Thorgaard G.H."/>
            <person name="Boussaha M."/>
            <person name="Quillet E."/>
            <person name="Guyomard R."/>
            <person name="Galiana D."/>
            <person name="Bobe J."/>
            <person name="Volff J.N."/>
            <person name="Genet C."/>
            <person name="Wincker P."/>
            <person name="Jaillon O."/>
            <person name="Roest Crollius H."/>
            <person name="Guiguen Y."/>
        </authorList>
    </citation>
    <scope>NUCLEOTIDE SEQUENCE [LARGE SCALE GENOMIC DNA]</scope>
</reference>
<dbReference type="GO" id="GO:0009897">
    <property type="term" value="C:external side of plasma membrane"/>
    <property type="evidence" value="ECO:0007669"/>
    <property type="project" value="TreeGrafter"/>
</dbReference>
<dbReference type="GO" id="GO:0008305">
    <property type="term" value="C:integrin complex"/>
    <property type="evidence" value="ECO:0007669"/>
    <property type="project" value="TreeGrafter"/>
</dbReference>
<evidence type="ECO:0000313" key="7">
    <source>
        <dbReference type="EMBL" id="CDQ71028.1"/>
    </source>
</evidence>
<dbReference type="GO" id="GO:0005178">
    <property type="term" value="F:integrin binding"/>
    <property type="evidence" value="ECO:0007669"/>
    <property type="project" value="TreeGrafter"/>
</dbReference>
<dbReference type="InterPro" id="IPR032695">
    <property type="entry name" value="Integrin_dom_sf"/>
</dbReference>
<organism evidence="7 8">
    <name type="scientific">Oncorhynchus mykiss</name>
    <name type="common">Rainbow trout</name>
    <name type="synonym">Salmo gairdneri</name>
    <dbReference type="NCBI Taxonomy" id="8022"/>
    <lineage>
        <taxon>Eukaryota</taxon>
        <taxon>Metazoa</taxon>
        <taxon>Chordata</taxon>
        <taxon>Craniata</taxon>
        <taxon>Vertebrata</taxon>
        <taxon>Euteleostomi</taxon>
        <taxon>Actinopterygii</taxon>
        <taxon>Neopterygii</taxon>
        <taxon>Teleostei</taxon>
        <taxon>Protacanthopterygii</taxon>
        <taxon>Salmoniformes</taxon>
        <taxon>Salmonidae</taxon>
        <taxon>Salmoninae</taxon>
        <taxon>Oncorhynchus</taxon>
    </lineage>
</organism>
<gene>
    <name evidence="7" type="ORF">GSONMT00037213001</name>
</gene>
<dbReference type="GO" id="GO:0050900">
    <property type="term" value="P:leukocyte migration"/>
    <property type="evidence" value="ECO:0007669"/>
    <property type="project" value="TreeGrafter"/>
</dbReference>
<keyword evidence="5" id="KW-1133">Transmembrane helix</keyword>
<proteinExistence type="predicted"/>
<dbReference type="STRING" id="8022.A0A060WUF9"/>
<dbReference type="GO" id="GO:0098609">
    <property type="term" value="P:cell-cell adhesion"/>
    <property type="evidence" value="ECO:0007669"/>
    <property type="project" value="TreeGrafter"/>
</dbReference>
<evidence type="ECO:0000313" key="8">
    <source>
        <dbReference type="Proteomes" id="UP000193380"/>
    </source>
</evidence>
<evidence type="ECO:0000256" key="5">
    <source>
        <dbReference type="SAM" id="Phobius"/>
    </source>
</evidence>